<reference evidence="2 3" key="1">
    <citation type="journal article" date="2007" name="Science">
        <title>The Chlamydomonas genome reveals the evolution of key animal and plant functions.</title>
        <authorList>
            <person name="Merchant S.S."/>
            <person name="Prochnik S.E."/>
            <person name="Vallon O."/>
            <person name="Harris E.H."/>
            <person name="Karpowicz S.J."/>
            <person name="Witman G.B."/>
            <person name="Terry A."/>
            <person name="Salamov A."/>
            <person name="Fritz-Laylin L.K."/>
            <person name="Marechal-Drouard L."/>
            <person name="Marshall W.F."/>
            <person name="Qu L.H."/>
            <person name="Nelson D.R."/>
            <person name="Sanderfoot A.A."/>
            <person name="Spalding M.H."/>
            <person name="Kapitonov V.V."/>
            <person name="Ren Q."/>
            <person name="Ferris P."/>
            <person name="Lindquist E."/>
            <person name="Shapiro H."/>
            <person name="Lucas S.M."/>
            <person name="Grimwood J."/>
            <person name="Schmutz J."/>
            <person name="Cardol P."/>
            <person name="Cerutti H."/>
            <person name="Chanfreau G."/>
            <person name="Chen C.L."/>
            <person name="Cognat V."/>
            <person name="Croft M.T."/>
            <person name="Dent R."/>
            <person name="Dutcher S."/>
            <person name="Fernandez E."/>
            <person name="Fukuzawa H."/>
            <person name="Gonzalez-Ballester D."/>
            <person name="Gonzalez-Halphen D."/>
            <person name="Hallmann A."/>
            <person name="Hanikenne M."/>
            <person name="Hippler M."/>
            <person name="Inwood W."/>
            <person name="Jabbari K."/>
            <person name="Kalanon M."/>
            <person name="Kuras R."/>
            <person name="Lefebvre P.A."/>
            <person name="Lemaire S.D."/>
            <person name="Lobanov A.V."/>
            <person name="Lohr M."/>
            <person name="Manuell A."/>
            <person name="Meier I."/>
            <person name="Mets L."/>
            <person name="Mittag M."/>
            <person name="Mittelmeier T."/>
            <person name="Moroney J.V."/>
            <person name="Moseley J."/>
            <person name="Napoli C."/>
            <person name="Nedelcu A.M."/>
            <person name="Niyogi K."/>
            <person name="Novoselov S.V."/>
            <person name="Paulsen I.T."/>
            <person name="Pazour G."/>
            <person name="Purton S."/>
            <person name="Ral J.P."/>
            <person name="Riano-Pachon D.M."/>
            <person name="Riekhof W."/>
            <person name="Rymarquis L."/>
            <person name="Schroda M."/>
            <person name="Stern D."/>
            <person name="Umen J."/>
            <person name="Willows R."/>
            <person name="Wilson N."/>
            <person name="Zimmer S.L."/>
            <person name="Allmer J."/>
            <person name="Balk J."/>
            <person name="Bisova K."/>
            <person name="Chen C.J."/>
            <person name="Elias M."/>
            <person name="Gendler K."/>
            <person name="Hauser C."/>
            <person name="Lamb M.R."/>
            <person name="Ledford H."/>
            <person name="Long J.C."/>
            <person name="Minagawa J."/>
            <person name="Page M.D."/>
            <person name="Pan J."/>
            <person name="Pootakham W."/>
            <person name="Roje S."/>
            <person name="Rose A."/>
            <person name="Stahlberg E."/>
            <person name="Terauchi A.M."/>
            <person name="Yang P."/>
            <person name="Ball S."/>
            <person name="Bowler C."/>
            <person name="Dieckmann C.L."/>
            <person name="Gladyshev V.N."/>
            <person name="Green P."/>
            <person name="Jorgensen R."/>
            <person name="Mayfield S."/>
            <person name="Mueller-Roeber B."/>
            <person name="Rajamani S."/>
            <person name="Sayre R.T."/>
            <person name="Brokstein P."/>
            <person name="Dubchak I."/>
            <person name="Goodstein D."/>
            <person name="Hornick L."/>
            <person name="Huang Y.W."/>
            <person name="Jhaveri J."/>
            <person name="Luo Y."/>
            <person name="Martinez D."/>
            <person name="Ngau W.C."/>
            <person name="Otillar B."/>
            <person name="Poliakov A."/>
            <person name="Porter A."/>
            <person name="Szajkowski L."/>
            <person name="Werner G."/>
            <person name="Zhou K."/>
            <person name="Grigoriev I.V."/>
            <person name="Rokhsar D.S."/>
            <person name="Grossman A.R."/>
        </authorList>
    </citation>
    <scope>NUCLEOTIDE SEQUENCE [LARGE SCALE GENOMIC DNA]</scope>
    <source>
        <strain evidence="3">CC-503</strain>
    </source>
</reference>
<sequence>MLNRPPASPLPSRKLATTRDDRASKYAQSHHTAPLTTAASPYHERCMRVCVPRVENLCHVLLVLPEFMVGIGAQVLLQLLRRQPELESGFLLH</sequence>
<keyword evidence="3" id="KW-1185">Reference proteome</keyword>
<dbReference type="RefSeq" id="XP_042918433.1">
    <property type="nucleotide sequence ID" value="XM_043068338.1"/>
</dbReference>
<dbReference type="OrthoDB" id="27934at2759"/>
<dbReference type="GeneID" id="66055574"/>
<accession>A0A2K3D3Y1</accession>
<proteinExistence type="predicted"/>
<dbReference type="KEGG" id="cre:CHLRE_12g518002v5"/>
<dbReference type="Proteomes" id="UP000006906">
    <property type="component" value="Chromosome 12"/>
</dbReference>
<gene>
    <name evidence="2" type="ORF">CHLRE_12g518002v5</name>
</gene>
<dbReference type="InParanoid" id="A0A2K3D3Y1"/>
<dbReference type="AlphaFoldDB" id="A0A2K3D3Y1"/>
<feature type="compositionally biased region" description="Polar residues" evidence="1">
    <location>
        <begin position="26"/>
        <end position="37"/>
    </location>
</feature>
<evidence type="ECO:0000313" key="3">
    <source>
        <dbReference type="Proteomes" id="UP000006906"/>
    </source>
</evidence>
<protein>
    <submittedName>
        <fullName evidence="2">Uncharacterized protein</fullName>
    </submittedName>
</protein>
<organism evidence="2 3">
    <name type="scientific">Chlamydomonas reinhardtii</name>
    <name type="common">Chlamydomonas smithii</name>
    <dbReference type="NCBI Taxonomy" id="3055"/>
    <lineage>
        <taxon>Eukaryota</taxon>
        <taxon>Viridiplantae</taxon>
        <taxon>Chlorophyta</taxon>
        <taxon>core chlorophytes</taxon>
        <taxon>Chlorophyceae</taxon>
        <taxon>CS clade</taxon>
        <taxon>Chlamydomonadales</taxon>
        <taxon>Chlamydomonadaceae</taxon>
        <taxon>Chlamydomonas</taxon>
    </lineage>
</organism>
<dbReference type="Gramene" id="PNW75227">
    <property type="protein sequence ID" value="PNW75227"/>
    <property type="gene ID" value="CHLRE_12g518002v5"/>
</dbReference>
<name>A0A2K3D3Y1_CHLRE</name>
<dbReference type="EMBL" id="CM008973">
    <property type="protein sequence ID" value="PNW75227.1"/>
    <property type="molecule type" value="Genomic_DNA"/>
</dbReference>
<feature type="region of interest" description="Disordered" evidence="1">
    <location>
        <begin position="1"/>
        <end position="37"/>
    </location>
</feature>
<evidence type="ECO:0000256" key="1">
    <source>
        <dbReference type="SAM" id="MobiDB-lite"/>
    </source>
</evidence>
<evidence type="ECO:0000313" key="2">
    <source>
        <dbReference type="EMBL" id="PNW75227.1"/>
    </source>
</evidence>